<feature type="domain" description="EF-hand" evidence="2">
    <location>
        <begin position="54"/>
        <end position="89"/>
    </location>
</feature>
<dbReference type="EMBL" id="BDRX01000070">
    <property type="protein sequence ID" value="GBF95782.1"/>
    <property type="molecule type" value="Genomic_DNA"/>
</dbReference>
<dbReference type="PROSITE" id="PS00018">
    <property type="entry name" value="EF_HAND_1"/>
    <property type="match status" value="2"/>
</dbReference>
<dbReference type="InterPro" id="IPR018247">
    <property type="entry name" value="EF_Hand_1_Ca_BS"/>
</dbReference>
<dbReference type="OrthoDB" id="47513at2759"/>
<dbReference type="PROSITE" id="PS50222">
    <property type="entry name" value="EF_HAND_2"/>
    <property type="match status" value="2"/>
</dbReference>
<dbReference type="SUPFAM" id="SSF47473">
    <property type="entry name" value="EF-hand"/>
    <property type="match status" value="1"/>
</dbReference>
<dbReference type="Gene3D" id="1.10.238.10">
    <property type="entry name" value="EF-hand"/>
    <property type="match status" value="1"/>
</dbReference>
<evidence type="ECO:0000313" key="4">
    <source>
        <dbReference type="Proteomes" id="UP000247498"/>
    </source>
</evidence>
<dbReference type="InParanoid" id="A0A2V0PA09"/>
<proteinExistence type="predicted"/>
<dbReference type="InterPro" id="IPR002048">
    <property type="entry name" value="EF_hand_dom"/>
</dbReference>
<evidence type="ECO:0000313" key="3">
    <source>
        <dbReference type="EMBL" id="GBF95782.1"/>
    </source>
</evidence>
<evidence type="ECO:0000256" key="1">
    <source>
        <dbReference type="ARBA" id="ARBA00022837"/>
    </source>
</evidence>
<dbReference type="Proteomes" id="UP000247498">
    <property type="component" value="Unassembled WGS sequence"/>
</dbReference>
<dbReference type="InterPro" id="IPR011992">
    <property type="entry name" value="EF-hand-dom_pair"/>
</dbReference>
<dbReference type="AlphaFoldDB" id="A0A2V0PA09"/>
<sequence length="153" mass="16748">MGLFNHLWSWMCRRVFKKVDYNGDGQIEPLEVEVAVLTLYSQVNKRLPGWQDPPTRDAIQAALRAFDTDGSGSLNEKEFEDFARSLMKSGPDQFFARVGKDAIVKTALLPTLSMGIKNSADQLGIAQLKDVPLAVLAPAVGCVFGAVRALIPV</sequence>
<feature type="domain" description="EF-hand" evidence="2">
    <location>
        <begin position="12"/>
        <end position="42"/>
    </location>
</feature>
<dbReference type="FunCoup" id="A0A2V0PA09">
    <property type="interactions" value="303"/>
</dbReference>
<name>A0A2V0PA09_9CHLO</name>
<dbReference type="CDD" id="cd00051">
    <property type="entry name" value="EFh"/>
    <property type="match status" value="1"/>
</dbReference>
<comment type="caution">
    <text evidence="3">The sequence shown here is derived from an EMBL/GenBank/DDBJ whole genome shotgun (WGS) entry which is preliminary data.</text>
</comment>
<dbReference type="GO" id="GO:0005509">
    <property type="term" value="F:calcium ion binding"/>
    <property type="evidence" value="ECO:0007669"/>
    <property type="project" value="InterPro"/>
</dbReference>
<gene>
    <name evidence="3" type="ORF">Rsub_08218</name>
</gene>
<dbReference type="SMART" id="SM00054">
    <property type="entry name" value="EFh"/>
    <property type="match status" value="2"/>
</dbReference>
<keyword evidence="4" id="KW-1185">Reference proteome</keyword>
<protein>
    <recommendedName>
        <fullName evidence="2">EF-hand domain-containing protein</fullName>
    </recommendedName>
</protein>
<dbReference type="Pfam" id="PF13499">
    <property type="entry name" value="EF-hand_7"/>
    <property type="match status" value="1"/>
</dbReference>
<reference evidence="3 4" key="1">
    <citation type="journal article" date="2018" name="Sci. Rep.">
        <title>Raphidocelis subcapitata (=Pseudokirchneriella subcapitata) provides an insight into genome evolution and environmental adaptations in the Sphaeropleales.</title>
        <authorList>
            <person name="Suzuki S."/>
            <person name="Yamaguchi H."/>
            <person name="Nakajima N."/>
            <person name="Kawachi M."/>
        </authorList>
    </citation>
    <scope>NUCLEOTIDE SEQUENCE [LARGE SCALE GENOMIC DNA]</scope>
    <source>
        <strain evidence="3 4">NIES-35</strain>
    </source>
</reference>
<keyword evidence="1" id="KW-0106">Calcium</keyword>
<organism evidence="3 4">
    <name type="scientific">Raphidocelis subcapitata</name>
    <dbReference type="NCBI Taxonomy" id="307507"/>
    <lineage>
        <taxon>Eukaryota</taxon>
        <taxon>Viridiplantae</taxon>
        <taxon>Chlorophyta</taxon>
        <taxon>core chlorophytes</taxon>
        <taxon>Chlorophyceae</taxon>
        <taxon>CS clade</taxon>
        <taxon>Sphaeropleales</taxon>
        <taxon>Selenastraceae</taxon>
        <taxon>Raphidocelis</taxon>
    </lineage>
</organism>
<accession>A0A2V0PA09</accession>
<evidence type="ECO:0000259" key="2">
    <source>
        <dbReference type="PROSITE" id="PS50222"/>
    </source>
</evidence>